<feature type="compositionally biased region" description="Basic and acidic residues" evidence="1">
    <location>
        <begin position="36"/>
        <end position="52"/>
    </location>
</feature>
<organism evidence="3">
    <name type="scientific">Arundo donax</name>
    <name type="common">Giant reed</name>
    <name type="synonym">Donax arundinaceus</name>
    <dbReference type="NCBI Taxonomy" id="35708"/>
    <lineage>
        <taxon>Eukaryota</taxon>
        <taxon>Viridiplantae</taxon>
        <taxon>Streptophyta</taxon>
        <taxon>Embryophyta</taxon>
        <taxon>Tracheophyta</taxon>
        <taxon>Spermatophyta</taxon>
        <taxon>Magnoliopsida</taxon>
        <taxon>Liliopsida</taxon>
        <taxon>Poales</taxon>
        <taxon>Poaceae</taxon>
        <taxon>PACMAD clade</taxon>
        <taxon>Arundinoideae</taxon>
        <taxon>Arundineae</taxon>
        <taxon>Arundo</taxon>
    </lineage>
</organism>
<name>A0A0A9G5M7_ARUDO</name>
<protein>
    <submittedName>
        <fullName evidence="3">Uncharacterized protein</fullName>
    </submittedName>
</protein>
<feature type="region of interest" description="Disordered" evidence="1">
    <location>
        <begin position="30"/>
        <end position="52"/>
    </location>
</feature>
<reference evidence="3" key="1">
    <citation type="submission" date="2014-09" db="EMBL/GenBank/DDBJ databases">
        <authorList>
            <person name="Magalhaes I.L.F."/>
            <person name="Oliveira U."/>
            <person name="Santos F.R."/>
            <person name="Vidigal T.H.D.A."/>
            <person name="Brescovit A.D."/>
            <person name="Santos A.J."/>
        </authorList>
    </citation>
    <scope>NUCLEOTIDE SEQUENCE</scope>
    <source>
        <tissue evidence="3">Shoot tissue taken approximately 20 cm above the soil surface</tissue>
    </source>
</reference>
<evidence type="ECO:0000313" key="3">
    <source>
        <dbReference type="EMBL" id="JAE17841.1"/>
    </source>
</evidence>
<accession>A0A0A9G5M7</accession>
<dbReference type="EMBL" id="GBRH01180055">
    <property type="protein sequence ID" value="JAE17841.1"/>
    <property type="molecule type" value="Transcribed_RNA"/>
</dbReference>
<feature type="signal peptide" evidence="2">
    <location>
        <begin position="1"/>
        <end position="20"/>
    </location>
</feature>
<feature type="chain" id="PRO_5002046150" evidence="2">
    <location>
        <begin position="21"/>
        <end position="52"/>
    </location>
</feature>
<reference evidence="3" key="2">
    <citation type="journal article" date="2015" name="Data Brief">
        <title>Shoot transcriptome of the giant reed, Arundo donax.</title>
        <authorList>
            <person name="Barrero R.A."/>
            <person name="Guerrero F.D."/>
            <person name="Moolhuijzen P."/>
            <person name="Goolsby J.A."/>
            <person name="Tidwell J."/>
            <person name="Bellgard S.E."/>
            <person name="Bellgard M.I."/>
        </authorList>
    </citation>
    <scope>NUCLEOTIDE SEQUENCE</scope>
    <source>
        <tissue evidence="3">Shoot tissue taken approximately 20 cm above the soil surface</tissue>
    </source>
</reference>
<sequence>MSMRTTGTSLLQFSLRMTLAVVSWLGQRSKHLARQHQMERRGEEERRNAGSN</sequence>
<dbReference type="AlphaFoldDB" id="A0A0A9G5M7"/>
<evidence type="ECO:0000256" key="1">
    <source>
        <dbReference type="SAM" id="MobiDB-lite"/>
    </source>
</evidence>
<keyword evidence="2" id="KW-0732">Signal</keyword>
<evidence type="ECO:0000256" key="2">
    <source>
        <dbReference type="SAM" id="SignalP"/>
    </source>
</evidence>
<proteinExistence type="predicted"/>